<dbReference type="OMA" id="WKAIECT"/>
<dbReference type="EMBL" id="CP000584">
    <property type="protein sequence ID" value="ABO95595.1"/>
    <property type="molecule type" value="Genomic_DNA"/>
</dbReference>
<evidence type="ECO:0000313" key="1">
    <source>
        <dbReference type="EMBL" id="ABO95595.1"/>
    </source>
</evidence>
<dbReference type="HOGENOM" id="CLU_1477468_0_0_1"/>
<sequence length="183" mass="20106">MRVLAVAPAVGPARATKASAPTRRAALAMFLAPSLTVVARNDAAMAKTDYETDAKAVLDAQRKLLRDGKGDAYATYRKAADEFFATYKFDHKGHTNSFSQTTNLDVIVETQREYLDAKGLKWDKTQVPPSSSNKGAMLDAYLANGERCLVKEAYPPFGEIRKDESMLAEWKAIECTQGLVKPK</sequence>
<dbReference type="KEGG" id="olu:OSTLU_92637"/>
<gene>
    <name evidence="1" type="ORF">OSTLU_92637</name>
</gene>
<proteinExistence type="predicted"/>
<dbReference type="RefSeq" id="XP_001417302.1">
    <property type="nucleotide sequence ID" value="XM_001417265.1"/>
</dbReference>
<accession>A4RWC1</accession>
<name>A4RWC1_OSTLU</name>
<dbReference type="AlphaFoldDB" id="A4RWC1"/>
<dbReference type="Gramene" id="ABO95595">
    <property type="protein sequence ID" value="ABO95595"/>
    <property type="gene ID" value="OSTLU_92637"/>
</dbReference>
<evidence type="ECO:0000313" key="2">
    <source>
        <dbReference type="Proteomes" id="UP000001568"/>
    </source>
</evidence>
<protein>
    <submittedName>
        <fullName evidence="1">Uncharacterized protein</fullName>
    </submittedName>
</protein>
<reference evidence="1 2" key="1">
    <citation type="journal article" date="2007" name="Proc. Natl. Acad. Sci. U.S.A.">
        <title>The tiny eukaryote Ostreococcus provides genomic insights into the paradox of plankton speciation.</title>
        <authorList>
            <person name="Palenik B."/>
            <person name="Grimwood J."/>
            <person name="Aerts A."/>
            <person name="Rouze P."/>
            <person name="Salamov A."/>
            <person name="Putnam N."/>
            <person name="Dupont C."/>
            <person name="Jorgensen R."/>
            <person name="Derelle E."/>
            <person name="Rombauts S."/>
            <person name="Zhou K."/>
            <person name="Otillar R."/>
            <person name="Merchant S.S."/>
            <person name="Podell S."/>
            <person name="Gaasterland T."/>
            <person name="Napoli C."/>
            <person name="Gendler K."/>
            <person name="Manuell A."/>
            <person name="Tai V."/>
            <person name="Vallon O."/>
            <person name="Piganeau G."/>
            <person name="Jancek S."/>
            <person name="Heijde M."/>
            <person name="Jabbari K."/>
            <person name="Bowler C."/>
            <person name="Lohr M."/>
            <person name="Robbens S."/>
            <person name="Werner G."/>
            <person name="Dubchak I."/>
            <person name="Pazour G.J."/>
            <person name="Ren Q."/>
            <person name="Paulsen I."/>
            <person name="Delwiche C."/>
            <person name="Schmutz J."/>
            <person name="Rokhsar D."/>
            <person name="Van de Peer Y."/>
            <person name="Moreau H."/>
            <person name="Grigoriev I.V."/>
        </authorList>
    </citation>
    <scope>NUCLEOTIDE SEQUENCE [LARGE SCALE GENOMIC DNA]</scope>
    <source>
        <strain evidence="1 2">CCE9901</strain>
    </source>
</reference>
<dbReference type="GeneID" id="5001352"/>
<dbReference type="Proteomes" id="UP000001568">
    <property type="component" value="Chromosome 4"/>
</dbReference>
<keyword evidence="2" id="KW-1185">Reference proteome</keyword>
<dbReference type="OrthoDB" id="498291at2759"/>
<organism evidence="1 2">
    <name type="scientific">Ostreococcus lucimarinus (strain CCE9901)</name>
    <dbReference type="NCBI Taxonomy" id="436017"/>
    <lineage>
        <taxon>Eukaryota</taxon>
        <taxon>Viridiplantae</taxon>
        <taxon>Chlorophyta</taxon>
        <taxon>Mamiellophyceae</taxon>
        <taxon>Mamiellales</taxon>
        <taxon>Bathycoccaceae</taxon>
        <taxon>Ostreococcus</taxon>
    </lineage>
</organism>